<proteinExistence type="predicted"/>
<feature type="compositionally biased region" description="Low complexity" evidence="1">
    <location>
        <begin position="63"/>
        <end position="87"/>
    </location>
</feature>
<reference evidence="2 3" key="1">
    <citation type="journal article" date="2010" name="Science">
        <title>Pathogenicity determinants in smut fungi revealed by genome comparison.</title>
        <authorList>
            <person name="Schirawski J."/>
            <person name="Mannhaupt G."/>
            <person name="Muench K."/>
            <person name="Brefort T."/>
            <person name="Schipper K."/>
            <person name="Doehlemann G."/>
            <person name="Di Stasio M."/>
            <person name="Roessel N."/>
            <person name="Mendoza-Mendoza A."/>
            <person name="Pester D."/>
            <person name="Mueller O."/>
            <person name="Winterberg B."/>
            <person name="Meyer E."/>
            <person name="Ghareeb H."/>
            <person name="Wollenberg T."/>
            <person name="Muensterkoetter M."/>
            <person name="Wong P."/>
            <person name="Walter M."/>
            <person name="Stukenbrock E."/>
            <person name="Gueldener U."/>
            <person name="Kahmann R."/>
        </authorList>
    </citation>
    <scope>NUCLEOTIDE SEQUENCE [LARGE SCALE GENOMIC DNA]</scope>
    <source>
        <strain evidence="3">SRZ2</strain>
    </source>
</reference>
<feature type="region of interest" description="Disordered" evidence="1">
    <location>
        <begin position="55"/>
        <end position="103"/>
    </location>
</feature>
<dbReference type="Proteomes" id="UP000008867">
    <property type="component" value="Chromosome 4"/>
</dbReference>
<dbReference type="HOGENOM" id="CLU_2005394_0_0_1"/>
<dbReference type="EMBL" id="FQ311463">
    <property type="protein sequence ID" value="CBQ72371.1"/>
    <property type="molecule type" value="Genomic_DNA"/>
</dbReference>
<evidence type="ECO:0000313" key="2">
    <source>
        <dbReference type="EMBL" id="CBQ72371.1"/>
    </source>
</evidence>
<gene>
    <name evidence="2" type="ORF">sr17404</name>
</gene>
<sequence length="124" mass="13025">MSSSTPGPLRDLTREDIQRYLEHLKKQAGDVLAAIRDPHEAPLAVSKIREAVLELRQQDHRTATPSPSNSSSAVPTAAASLPTSASSFTVPTAMPSAPPSVSSHATFIAARSSHSISITAPFIA</sequence>
<organism evidence="2 3">
    <name type="scientific">Sporisorium reilianum (strain SRZ2)</name>
    <name type="common">Maize head smut fungus</name>
    <dbReference type="NCBI Taxonomy" id="999809"/>
    <lineage>
        <taxon>Eukaryota</taxon>
        <taxon>Fungi</taxon>
        <taxon>Dikarya</taxon>
        <taxon>Basidiomycota</taxon>
        <taxon>Ustilaginomycotina</taxon>
        <taxon>Ustilaginomycetes</taxon>
        <taxon>Ustilaginales</taxon>
        <taxon>Ustilaginaceae</taxon>
        <taxon>Sporisorium</taxon>
    </lineage>
</organism>
<name>E6ZYR4_SPORE</name>
<keyword evidence="3" id="KW-1185">Reference proteome</keyword>
<evidence type="ECO:0000313" key="3">
    <source>
        <dbReference type="Proteomes" id="UP000008867"/>
    </source>
</evidence>
<dbReference type="VEuPathDB" id="FungiDB:sr17404"/>
<accession>E6ZYR4</accession>
<protein>
    <submittedName>
        <fullName evidence="2">Uncharacterized protein</fullName>
    </submittedName>
</protein>
<dbReference type="AlphaFoldDB" id="E6ZYR4"/>
<evidence type="ECO:0000256" key="1">
    <source>
        <dbReference type="SAM" id="MobiDB-lite"/>
    </source>
</evidence>